<feature type="transmembrane region" description="Helical" evidence="1">
    <location>
        <begin position="21"/>
        <end position="37"/>
    </location>
</feature>
<dbReference type="PANTHER" id="PTHR23028">
    <property type="entry name" value="ACETYLTRANSFERASE"/>
    <property type="match status" value="1"/>
</dbReference>
<organism evidence="3 4">
    <name type="scientific">Mycolicibacterium fluoranthenivorans</name>
    <dbReference type="NCBI Taxonomy" id="258505"/>
    <lineage>
        <taxon>Bacteria</taxon>
        <taxon>Bacillati</taxon>
        <taxon>Actinomycetota</taxon>
        <taxon>Actinomycetes</taxon>
        <taxon>Mycobacteriales</taxon>
        <taxon>Mycobacteriaceae</taxon>
        <taxon>Mycolicibacterium</taxon>
    </lineage>
</organism>
<evidence type="ECO:0000256" key="1">
    <source>
        <dbReference type="SAM" id="Phobius"/>
    </source>
</evidence>
<reference evidence="4" key="1">
    <citation type="submission" date="2016-10" db="EMBL/GenBank/DDBJ databases">
        <authorList>
            <person name="Varghese N."/>
            <person name="Submissions S."/>
        </authorList>
    </citation>
    <scope>NUCLEOTIDE SEQUENCE [LARGE SCALE GENOMIC DNA]</scope>
    <source>
        <strain evidence="4">UNC267MFSha1.1M11</strain>
    </source>
</reference>
<evidence type="ECO:0000259" key="2">
    <source>
        <dbReference type="Pfam" id="PF01757"/>
    </source>
</evidence>
<feature type="transmembrane region" description="Helical" evidence="1">
    <location>
        <begin position="307"/>
        <end position="326"/>
    </location>
</feature>
<keyword evidence="3" id="KW-0378">Hydrolase</keyword>
<feature type="transmembrane region" description="Helical" evidence="1">
    <location>
        <begin position="338"/>
        <end position="357"/>
    </location>
</feature>
<keyword evidence="1" id="KW-1133">Transmembrane helix</keyword>
<dbReference type="GO" id="GO:0016020">
    <property type="term" value="C:membrane"/>
    <property type="evidence" value="ECO:0007669"/>
    <property type="project" value="TreeGrafter"/>
</dbReference>
<dbReference type="GO" id="GO:0009103">
    <property type="term" value="P:lipopolysaccharide biosynthetic process"/>
    <property type="evidence" value="ECO:0007669"/>
    <property type="project" value="TreeGrafter"/>
</dbReference>
<feature type="transmembrane region" description="Helical" evidence="1">
    <location>
        <begin position="203"/>
        <end position="221"/>
    </location>
</feature>
<dbReference type="GO" id="GO:0016747">
    <property type="term" value="F:acyltransferase activity, transferring groups other than amino-acyl groups"/>
    <property type="evidence" value="ECO:0007669"/>
    <property type="project" value="InterPro"/>
</dbReference>
<feature type="transmembrane region" description="Helical" evidence="1">
    <location>
        <begin position="266"/>
        <end position="286"/>
    </location>
</feature>
<feature type="transmembrane region" description="Helical" evidence="1">
    <location>
        <begin position="233"/>
        <end position="254"/>
    </location>
</feature>
<name>A0A1G4W992_9MYCO</name>
<evidence type="ECO:0000313" key="3">
    <source>
        <dbReference type="EMBL" id="SCX18850.1"/>
    </source>
</evidence>
<proteinExistence type="predicted"/>
<keyword evidence="3" id="KW-0012">Acyltransferase</keyword>
<dbReference type="Proteomes" id="UP000199707">
    <property type="component" value="Unassembled WGS sequence"/>
</dbReference>
<dbReference type="AlphaFoldDB" id="A0A1G4W992"/>
<keyword evidence="1" id="KW-0472">Membrane</keyword>
<dbReference type="InterPro" id="IPR002656">
    <property type="entry name" value="Acyl_transf_3_dom"/>
</dbReference>
<protein>
    <submittedName>
        <fullName evidence="3">Peptidoglycan/LPS O-acetylase OafA/YrhL, contains acyltransferase and SGNH-hydrolase domains</fullName>
    </submittedName>
</protein>
<dbReference type="EMBL" id="FMUB01000005">
    <property type="protein sequence ID" value="SCX18850.1"/>
    <property type="molecule type" value="Genomic_DNA"/>
</dbReference>
<feature type="domain" description="Acyltransferase 3" evidence="2">
    <location>
        <begin position="18"/>
        <end position="356"/>
    </location>
</feature>
<dbReference type="Pfam" id="PF01757">
    <property type="entry name" value="Acyl_transf_3"/>
    <property type="match status" value="1"/>
</dbReference>
<feature type="transmembrane region" description="Helical" evidence="1">
    <location>
        <begin position="172"/>
        <end position="191"/>
    </location>
</feature>
<dbReference type="STRING" id="1502745.SAMN02799620_02569"/>
<keyword evidence="1" id="KW-0812">Transmembrane</keyword>
<feature type="transmembrane region" description="Helical" evidence="1">
    <location>
        <begin position="99"/>
        <end position="124"/>
    </location>
</feature>
<gene>
    <name evidence="3" type="ORF">SAMN02799620_02569</name>
</gene>
<dbReference type="GO" id="GO:0016787">
    <property type="term" value="F:hydrolase activity"/>
    <property type="evidence" value="ECO:0007669"/>
    <property type="project" value="UniProtKB-KW"/>
</dbReference>
<feature type="transmembrane region" description="Helical" evidence="1">
    <location>
        <begin position="49"/>
        <end position="69"/>
    </location>
</feature>
<accession>A0A1G4W992</accession>
<feature type="transmembrane region" description="Helical" evidence="1">
    <location>
        <begin position="144"/>
        <end position="165"/>
    </location>
</feature>
<dbReference type="InterPro" id="IPR050879">
    <property type="entry name" value="Acyltransferase_3"/>
</dbReference>
<dbReference type="RefSeq" id="WP_090357400.1">
    <property type="nucleotide sequence ID" value="NZ_FMUB01000005.1"/>
</dbReference>
<sequence>MGDSLPEPAGGTRTFLPALQGLRAAAALAVVVTHVAVQTGEFHGLHGRLLIRLDLAVAVFFALSGFLLWRGHAAAAHGLRPAPATGPYLRSRLVRIMPAYLVAVVLILALLPDVHFADLSVWLANLTLTQVYVPQTLVAGLTQMWSLSVEVTFYLALPLLALAAAKLPVRMRVPAIVAVAVASLGWGYLPIPAPYEANPLNWAPAYASWFAVGMLLAELTCRPEGRVHRLARRPVPMAGLALVAYVLSASPLAIPAVGVHASVEQFVFRTAMGAIIAWALLAPLVLDRPSASHRVLASPVMVTLGEWSYGLFIWHLAALSLVFPMLDRHPSDGGFVGVLVLTLFFGLAMAAVSYALIEEPCRMALHRWEVRRNAAVLPLAGSAGAQDGTRTRAA</sequence>
<keyword evidence="3" id="KW-0808">Transferase</keyword>
<dbReference type="PANTHER" id="PTHR23028:SF53">
    <property type="entry name" value="ACYL_TRANSF_3 DOMAIN-CONTAINING PROTEIN"/>
    <property type="match status" value="1"/>
</dbReference>
<evidence type="ECO:0000313" key="4">
    <source>
        <dbReference type="Proteomes" id="UP000199707"/>
    </source>
</evidence>